<comment type="caution">
    <text evidence="3">The sequence shown here is derived from an EMBL/GenBank/DDBJ whole genome shotgun (WGS) entry which is preliminary data.</text>
</comment>
<dbReference type="RefSeq" id="WP_215608632.1">
    <property type="nucleotide sequence ID" value="NZ_JADOES010000013.1"/>
</dbReference>
<keyword evidence="2" id="KW-0472">Membrane</keyword>
<gene>
    <name evidence="3" type="ORF">IXB50_09015</name>
</gene>
<evidence type="ECO:0000313" key="4">
    <source>
        <dbReference type="Proteomes" id="UP000717364"/>
    </source>
</evidence>
<accession>A0A947DEH9</accession>
<keyword evidence="4" id="KW-1185">Reference proteome</keyword>
<keyword evidence="2" id="KW-1133">Transmembrane helix</keyword>
<dbReference type="InterPro" id="IPR049774">
    <property type="entry name" value="EPS_HpsA-like"/>
</dbReference>
<proteinExistence type="predicted"/>
<name>A0A947DEH9_9CYAN</name>
<evidence type="ECO:0000256" key="2">
    <source>
        <dbReference type="SAM" id="Phobius"/>
    </source>
</evidence>
<protein>
    <submittedName>
        <fullName evidence="3">Uncharacterized protein</fullName>
    </submittedName>
</protein>
<keyword evidence="2" id="KW-0812">Transmembrane</keyword>
<reference evidence="3" key="2">
    <citation type="journal article" date="2021" name="Mar. Drugs">
        <title>Genome Reduction and Secondary Metabolism of the Marine Sponge-Associated Cyanobacterium Leptothoe.</title>
        <authorList>
            <person name="Konstantinou D."/>
            <person name="Popin R.V."/>
            <person name="Fewer D.P."/>
            <person name="Sivonen K."/>
            <person name="Gkelis S."/>
        </authorList>
    </citation>
    <scope>NUCLEOTIDE SEQUENCE</scope>
    <source>
        <strain evidence="3">TAU-MAC 1115</strain>
    </source>
</reference>
<dbReference type="EMBL" id="JADOES010000013">
    <property type="protein sequence ID" value="MBT9315563.1"/>
    <property type="molecule type" value="Genomic_DNA"/>
</dbReference>
<evidence type="ECO:0000313" key="3">
    <source>
        <dbReference type="EMBL" id="MBT9315563.1"/>
    </source>
</evidence>
<reference evidence="3" key="1">
    <citation type="submission" date="2020-11" db="EMBL/GenBank/DDBJ databases">
        <authorList>
            <person name="Konstantinou D."/>
            <person name="Gkelis S."/>
            <person name="Popin R."/>
            <person name="Fewer D."/>
            <person name="Sivonen K."/>
        </authorList>
    </citation>
    <scope>NUCLEOTIDE SEQUENCE</scope>
    <source>
        <strain evidence="3">TAU-MAC 1115</strain>
    </source>
</reference>
<sequence>MSTPKRSRVSNRHLLFLQFLRLPKRFMAWLLRLIFIGARITRTNNAGFVLPTTVLLLLVVSLTVGGLSFRSFSRVERTIALREQKVVDEIAAPAIDRARAKIEYMFANDGRVADKRPPSSQDLIEALLANAGGANDPYTLPDETQLDIVPGNVAPTVNTTGLEPAWAFDFQGRNVVYSILVQSDNGIDADMDGEFDITIQSKVDADGDGVDEKVQSQVTRNGPISAGDPGGNCPIGSLAGSGWYEVGGGSRLEKNIQVNVLSATGDGVNRAVNAGEYQQVRVAQRGSRWGAWFRYDLDIFPGSDFRWNGAMHTEANLITGQSFKAYLVSAQSSCINDPASSEISLNSIDNDGNGSITDANDFRGELIGGSILNDDFELKWGNNGTNVEYHSSRNFAGNVPVITELGDPGDTADSSNDSVDTTDKPSDIAIDPVNIFTKDGSSHLTPANYRDDPAWANAIATNADRNGRVELDQDDTVRPFLDDGYRADGRYGPKFRYDSQQALDEQDGVAISPNLSGQDIPLSHDALVVDDAANEVFGLDGYWERRAIKQGLRVVVGQRLELGNSLGWGGSDDPLYPQKTVQSSLIDTSVVAQEPGEVLQQRSLRDNLAAVQGMIVYHYTEDDGELPYMCMASTVHPGTDKTLENSRTFTQYPANPSTNDWKIDFLNGVGTNGWEFDFQSAYATPANFASAVVDTQPLGKALRNLAYFAGDPLGGAPSFPAVQGTENITFSGSNANTANLVHPYPYLSMWGDFSILRRIFDTYGVTTTAQYDDLSPADKSTLHSSACSLGMLAYNLQSVQDEVTAGSTDPVILELRDQIERDRTYGFNTTALGLATTVKYPALYYLFPIEDHDQIGVGATTPPSPQPLTEEYFTEDLTGTDVPYISQVSGAAITGGINDATTIYAAVNPADIDLAPLAPGSFNQPKASVVTDADTGVAPDFTDTTAYLTSGQNNRLYFSKNYINANGTFYATTFLDKSMMDGRELMSSRVTDLDIGNLTLNTVGTSGIKWIPERGGIVYTFREDAVREDSIVRPKHTSANWDDDIASATANNCRVFNNLLTNAECYMDYVPTDGSQRGTFDPPLNPTTGISVKPVDLVADPMRRPNGFRIFNGANLNRSDDIEAAGMTLVTDNSLYIKGDLNLHETKTGTPAELQEFTGGSFLADADFATANEATARTNFYGRLAADLDSRFANPAEDKWRPVEIFADAITILSDTYLDGVVEDAFIKRRGTAEGTPIINSSFTNFHRPRHSSNRSKSTYQREDEEVVGSTNVDLPIRFDRNGVLKSNQSGTYAPFPNGTGNNTSYIYFDYPANVGEYRRQRRSEAITADLDANATRVNALLIAGIVPSRPAQPYGGLHNFPRLLEYWKNKPLYISGGFFQLNFSTQATAPYDQDAWSPGDTSNSDLFIGYYNAADRIWGYDVALQYVSSAPIAERFITLGRPRNEYYRQVDLEDPYVKPLRCPTDAGGNYVQVDPQYATLADCQASL</sequence>
<dbReference type="NCBIfam" id="NF038301">
    <property type="entry name" value="EPS_HpsA"/>
    <property type="match status" value="1"/>
</dbReference>
<organism evidence="3 4">
    <name type="scientific">Leptothoe spongobia TAU-MAC 1115</name>
    <dbReference type="NCBI Taxonomy" id="1967444"/>
    <lineage>
        <taxon>Bacteria</taxon>
        <taxon>Bacillati</taxon>
        <taxon>Cyanobacteriota</taxon>
        <taxon>Cyanophyceae</taxon>
        <taxon>Nodosilineales</taxon>
        <taxon>Cymatolegaceae</taxon>
        <taxon>Leptothoe</taxon>
        <taxon>Leptothoe spongobia</taxon>
    </lineage>
</organism>
<feature type="region of interest" description="Disordered" evidence="1">
    <location>
        <begin position="406"/>
        <end position="427"/>
    </location>
</feature>
<evidence type="ECO:0000256" key="1">
    <source>
        <dbReference type="SAM" id="MobiDB-lite"/>
    </source>
</evidence>
<feature type="transmembrane region" description="Helical" evidence="2">
    <location>
        <begin position="48"/>
        <end position="69"/>
    </location>
</feature>
<feature type="region of interest" description="Disordered" evidence="1">
    <location>
        <begin position="1239"/>
        <end position="1267"/>
    </location>
</feature>
<dbReference type="Proteomes" id="UP000717364">
    <property type="component" value="Unassembled WGS sequence"/>
</dbReference>